<sequence length="278" mass="31313">MHIVGPVQESAKMQTLLFLLCLLHSPNPTYPIYASVCDCNNMKIRGILDFKSPYYCDNEKPETQHLPRIPTAYTLIGSFDTVYSQETILVTPLECWRMVNDKNCGDNNMQIGQTGLSFTATPTGEGIDQSLKLEQCAAEENMKKNQQWIFQIINTNPDIVENFAVAKLEDIQEVRLEQQKAVTSTINSPVFGGILKTNHGTGNIIWDMIAWGLLKNGQYPNEKGVTHHGLNEQLTVENCDTDWTKCQEELKTFITRNDPLVQSQVSVGNCRGYCCRSN</sequence>
<proteinExistence type="predicted"/>
<dbReference type="Proteomes" id="UP001234178">
    <property type="component" value="Unassembled WGS sequence"/>
</dbReference>
<feature type="signal peptide" evidence="1">
    <location>
        <begin position="1"/>
        <end position="31"/>
    </location>
</feature>
<evidence type="ECO:0000313" key="3">
    <source>
        <dbReference type="Proteomes" id="UP001234178"/>
    </source>
</evidence>
<keyword evidence="1" id="KW-0732">Signal</keyword>
<feature type="chain" id="PRO_5046575473" evidence="1">
    <location>
        <begin position="32"/>
        <end position="278"/>
    </location>
</feature>
<name>A0ABQ9Z1I1_9CRUS</name>
<comment type="caution">
    <text evidence="2">The sequence shown here is derived from an EMBL/GenBank/DDBJ whole genome shotgun (WGS) entry which is preliminary data.</text>
</comment>
<protein>
    <submittedName>
        <fullName evidence="2">Uncharacterized protein</fullName>
    </submittedName>
</protein>
<accession>A0ABQ9Z1I1</accession>
<evidence type="ECO:0000256" key="1">
    <source>
        <dbReference type="SAM" id="SignalP"/>
    </source>
</evidence>
<gene>
    <name evidence="2" type="ORF">OUZ56_011910</name>
</gene>
<organism evidence="2 3">
    <name type="scientific">Daphnia magna</name>
    <dbReference type="NCBI Taxonomy" id="35525"/>
    <lineage>
        <taxon>Eukaryota</taxon>
        <taxon>Metazoa</taxon>
        <taxon>Ecdysozoa</taxon>
        <taxon>Arthropoda</taxon>
        <taxon>Crustacea</taxon>
        <taxon>Branchiopoda</taxon>
        <taxon>Diplostraca</taxon>
        <taxon>Cladocera</taxon>
        <taxon>Anomopoda</taxon>
        <taxon>Daphniidae</taxon>
        <taxon>Daphnia</taxon>
    </lineage>
</organism>
<dbReference type="EMBL" id="JAOYFB010000002">
    <property type="protein sequence ID" value="KAK4006752.1"/>
    <property type="molecule type" value="Genomic_DNA"/>
</dbReference>
<keyword evidence="3" id="KW-1185">Reference proteome</keyword>
<evidence type="ECO:0000313" key="2">
    <source>
        <dbReference type="EMBL" id="KAK4006752.1"/>
    </source>
</evidence>
<reference evidence="2 3" key="1">
    <citation type="journal article" date="2023" name="Nucleic Acids Res.">
        <title>The hologenome of Daphnia magna reveals possible DNA methylation and microbiome-mediated evolution of the host genome.</title>
        <authorList>
            <person name="Chaturvedi A."/>
            <person name="Li X."/>
            <person name="Dhandapani V."/>
            <person name="Marshall H."/>
            <person name="Kissane S."/>
            <person name="Cuenca-Cambronero M."/>
            <person name="Asole G."/>
            <person name="Calvet F."/>
            <person name="Ruiz-Romero M."/>
            <person name="Marangio P."/>
            <person name="Guigo R."/>
            <person name="Rago D."/>
            <person name="Mirbahai L."/>
            <person name="Eastwood N."/>
            <person name="Colbourne J.K."/>
            <person name="Zhou J."/>
            <person name="Mallon E."/>
            <person name="Orsini L."/>
        </authorList>
    </citation>
    <scope>NUCLEOTIDE SEQUENCE [LARGE SCALE GENOMIC DNA]</scope>
    <source>
        <strain evidence="2">LRV0_1</strain>
    </source>
</reference>